<comment type="cofactor">
    <cofactor evidence="7">
        <name>Zn(2+)</name>
        <dbReference type="ChEBI" id="CHEBI:29105"/>
    </cofactor>
    <text evidence="7">Binds 2 Zn(2+) ions per subunit.</text>
</comment>
<evidence type="ECO:0000256" key="2">
    <source>
        <dbReference type="ARBA" id="ARBA00004963"/>
    </source>
</evidence>
<feature type="binding site" evidence="7">
    <location>
        <position position="60"/>
    </location>
    <ligand>
        <name>Zn(2+)</name>
        <dbReference type="ChEBI" id="CHEBI:29105"/>
        <label>2</label>
    </ligand>
</feature>
<dbReference type="SMART" id="SM00849">
    <property type="entry name" value="Lactamase_B"/>
    <property type="match status" value="1"/>
</dbReference>
<comment type="similarity">
    <text evidence="3 7">Belongs to the metallo-beta-lactamase superfamily. Glyoxalase II family.</text>
</comment>
<dbReference type="InterPro" id="IPR035680">
    <property type="entry name" value="Clx_II_MBL"/>
</dbReference>
<comment type="subunit">
    <text evidence="7">Monomer.</text>
</comment>
<evidence type="ECO:0000313" key="9">
    <source>
        <dbReference type="EMBL" id="MFD3263952.1"/>
    </source>
</evidence>
<dbReference type="PANTHER" id="PTHR43705">
    <property type="entry name" value="HYDROXYACYLGLUTATHIONE HYDROLASE"/>
    <property type="match status" value="1"/>
</dbReference>
<comment type="caution">
    <text evidence="9">The sequence shown here is derived from an EMBL/GenBank/DDBJ whole genome shotgun (WGS) entry which is preliminary data.</text>
</comment>
<dbReference type="EC" id="3.1.2.6" evidence="7"/>
<evidence type="ECO:0000313" key="10">
    <source>
        <dbReference type="Proteomes" id="UP001598130"/>
    </source>
</evidence>
<comment type="function">
    <text evidence="7">Thiolesterase that catalyzes the hydrolysis of S-D-lactoyl-glutathione to form glutathione and D-lactic acid.</text>
</comment>
<evidence type="ECO:0000256" key="4">
    <source>
        <dbReference type="ARBA" id="ARBA00022723"/>
    </source>
</evidence>
<comment type="pathway">
    <text evidence="2 7">Secondary metabolite metabolism; methylglyoxal degradation; (R)-lactate from methylglyoxal: step 2/2.</text>
</comment>
<evidence type="ECO:0000256" key="3">
    <source>
        <dbReference type="ARBA" id="ARBA00006759"/>
    </source>
</evidence>
<accession>A0ABW6CUQ3</accession>
<keyword evidence="4 7" id="KW-0479">Metal-binding</keyword>
<feature type="domain" description="Metallo-beta-lactamase" evidence="8">
    <location>
        <begin position="13"/>
        <end position="170"/>
    </location>
</feature>
<evidence type="ECO:0000259" key="8">
    <source>
        <dbReference type="SMART" id="SM00849"/>
    </source>
</evidence>
<dbReference type="SUPFAM" id="SSF56281">
    <property type="entry name" value="Metallo-hydrolase/oxidoreductase"/>
    <property type="match status" value="1"/>
</dbReference>
<dbReference type="InterPro" id="IPR017782">
    <property type="entry name" value="Hydroxyacylglutathione_Hdrlase"/>
</dbReference>
<dbReference type="RefSeq" id="WP_377369244.1">
    <property type="nucleotide sequence ID" value="NZ_JAOTJD010000012.1"/>
</dbReference>
<feature type="binding site" evidence="7">
    <location>
        <position position="132"/>
    </location>
    <ligand>
        <name>Zn(2+)</name>
        <dbReference type="ChEBI" id="CHEBI:29105"/>
        <label>2</label>
    </ligand>
</feature>
<gene>
    <name evidence="7 9" type="primary">gloB</name>
    <name evidence="9" type="ORF">OCL97_08260</name>
</gene>
<dbReference type="InterPro" id="IPR036866">
    <property type="entry name" value="RibonucZ/Hydroxyglut_hydro"/>
</dbReference>
<proteinExistence type="inferred from homology"/>
<dbReference type="PANTHER" id="PTHR43705:SF1">
    <property type="entry name" value="HYDROXYACYLGLUTATHIONE HYDROLASE GLOB"/>
    <property type="match status" value="1"/>
</dbReference>
<dbReference type="EMBL" id="JAOTJD010000012">
    <property type="protein sequence ID" value="MFD3263952.1"/>
    <property type="molecule type" value="Genomic_DNA"/>
</dbReference>
<dbReference type="HAMAP" id="MF_01374">
    <property type="entry name" value="Glyoxalase_2"/>
    <property type="match status" value="1"/>
</dbReference>
<sequence length="248" mass="26343">MSVTIHQFPCLSDNYGFLVRDDATGLAACIDTPDAPAILAQLAKLGWKLDLILNTHWHPDHAGGNAAIKAATGATVVGPAEVERLTPVDRQVAGGDTVQLGETRFEVIESGGHTLGHIAFHDAADKVAFVGDTLFTLGCGRLFEGTPAQMWDSLARLAALPDDTAVYCAHEYTASNARFALSVDTSPELKARAEAIFAARERGEWTVPTTIGLEKATNPFLRAPLLRPGMAPHEAFGAVRAAKDAFKG</sequence>
<dbReference type="Pfam" id="PF16123">
    <property type="entry name" value="HAGH_C"/>
    <property type="match status" value="1"/>
</dbReference>
<protein>
    <recommendedName>
        <fullName evidence="7">Hydroxyacylglutathione hydrolase</fullName>
        <ecNumber evidence="7">3.1.2.6</ecNumber>
    </recommendedName>
    <alternativeName>
        <fullName evidence="7">Glyoxalase II</fullName>
        <shortName evidence="7">Glx II</shortName>
    </alternativeName>
</protein>
<dbReference type="PIRSF" id="PIRSF005457">
    <property type="entry name" value="Glx"/>
    <property type="match status" value="1"/>
</dbReference>
<evidence type="ECO:0000256" key="1">
    <source>
        <dbReference type="ARBA" id="ARBA00001623"/>
    </source>
</evidence>
<feature type="binding site" evidence="7">
    <location>
        <position position="170"/>
    </location>
    <ligand>
        <name>Zn(2+)</name>
        <dbReference type="ChEBI" id="CHEBI:29105"/>
        <label>2</label>
    </ligand>
</feature>
<dbReference type="InterPro" id="IPR050110">
    <property type="entry name" value="Glyoxalase_II_hydrolase"/>
</dbReference>
<keyword evidence="5 7" id="KW-0378">Hydrolase</keyword>
<dbReference type="Pfam" id="PF00753">
    <property type="entry name" value="Lactamase_B"/>
    <property type="match status" value="1"/>
</dbReference>
<dbReference type="NCBIfam" id="TIGR03413">
    <property type="entry name" value="GSH_gloB"/>
    <property type="match status" value="1"/>
</dbReference>
<feature type="binding site" evidence="7">
    <location>
        <position position="132"/>
    </location>
    <ligand>
        <name>Zn(2+)</name>
        <dbReference type="ChEBI" id="CHEBI:29105"/>
        <label>1</label>
    </ligand>
</feature>
<keyword evidence="10" id="KW-1185">Reference proteome</keyword>
<feature type="binding site" evidence="7">
    <location>
        <position position="56"/>
    </location>
    <ligand>
        <name>Zn(2+)</name>
        <dbReference type="ChEBI" id="CHEBI:29105"/>
        <label>1</label>
    </ligand>
</feature>
<evidence type="ECO:0000256" key="5">
    <source>
        <dbReference type="ARBA" id="ARBA00022801"/>
    </source>
</evidence>
<evidence type="ECO:0000256" key="6">
    <source>
        <dbReference type="ARBA" id="ARBA00022833"/>
    </source>
</evidence>
<keyword evidence="6 7" id="KW-0862">Zinc</keyword>
<comment type="catalytic activity">
    <reaction evidence="1 7">
        <text>an S-(2-hydroxyacyl)glutathione + H2O = a 2-hydroxy carboxylate + glutathione + H(+)</text>
        <dbReference type="Rhea" id="RHEA:21864"/>
        <dbReference type="ChEBI" id="CHEBI:15377"/>
        <dbReference type="ChEBI" id="CHEBI:15378"/>
        <dbReference type="ChEBI" id="CHEBI:57925"/>
        <dbReference type="ChEBI" id="CHEBI:58896"/>
        <dbReference type="ChEBI" id="CHEBI:71261"/>
        <dbReference type="EC" id="3.1.2.6"/>
    </reaction>
</comment>
<reference evidence="9 10" key="1">
    <citation type="submission" date="2022-09" db="EMBL/GenBank/DDBJ databases">
        <title>New species of Phenylobacterium.</title>
        <authorList>
            <person name="Mieszkin S."/>
        </authorList>
    </citation>
    <scope>NUCLEOTIDE SEQUENCE [LARGE SCALE GENOMIC DNA]</scope>
    <source>
        <strain evidence="9 10">HK31-G</strain>
    </source>
</reference>
<dbReference type="CDD" id="cd07723">
    <property type="entry name" value="hydroxyacylglutathione_hydrolase_MBL-fold"/>
    <property type="match status" value="1"/>
</dbReference>
<evidence type="ECO:0000256" key="7">
    <source>
        <dbReference type="HAMAP-Rule" id="MF_01374"/>
    </source>
</evidence>
<feature type="binding site" evidence="7">
    <location>
        <position position="61"/>
    </location>
    <ligand>
        <name>Zn(2+)</name>
        <dbReference type="ChEBI" id="CHEBI:29105"/>
        <label>2</label>
    </ligand>
</feature>
<feature type="binding site" evidence="7">
    <location>
        <position position="113"/>
    </location>
    <ligand>
        <name>Zn(2+)</name>
        <dbReference type="ChEBI" id="CHEBI:29105"/>
        <label>1</label>
    </ligand>
</feature>
<dbReference type="InterPro" id="IPR001279">
    <property type="entry name" value="Metallo-B-lactamas"/>
</dbReference>
<name>A0ABW6CUQ3_9CAUL</name>
<dbReference type="Gene3D" id="3.60.15.10">
    <property type="entry name" value="Ribonuclease Z/Hydroxyacylglutathione hydrolase-like"/>
    <property type="match status" value="1"/>
</dbReference>
<dbReference type="GO" id="GO:0004416">
    <property type="term" value="F:hydroxyacylglutathione hydrolase activity"/>
    <property type="evidence" value="ECO:0007669"/>
    <property type="project" value="UniProtKB-EC"/>
</dbReference>
<dbReference type="Proteomes" id="UP001598130">
    <property type="component" value="Unassembled WGS sequence"/>
</dbReference>
<feature type="binding site" evidence="7">
    <location>
        <position position="58"/>
    </location>
    <ligand>
        <name>Zn(2+)</name>
        <dbReference type="ChEBI" id="CHEBI:29105"/>
        <label>1</label>
    </ligand>
</feature>
<organism evidence="9 10">
    <name type="scientific">Phenylobacterium ferrooxidans</name>
    <dbReference type="NCBI Taxonomy" id="2982689"/>
    <lineage>
        <taxon>Bacteria</taxon>
        <taxon>Pseudomonadati</taxon>
        <taxon>Pseudomonadota</taxon>
        <taxon>Alphaproteobacteria</taxon>
        <taxon>Caulobacterales</taxon>
        <taxon>Caulobacteraceae</taxon>
        <taxon>Phenylobacterium</taxon>
    </lineage>
</organism>
<dbReference type="InterPro" id="IPR032282">
    <property type="entry name" value="HAGH_C"/>
</dbReference>